<evidence type="ECO:0000313" key="3">
    <source>
        <dbReference type="EMBL" id="REG37455.1"/>
    </source>
</evidence>
<name>A0ABX9KBA6_9BACT</name>
<reference evidence="3 4" key="1">
    <citation type="submission" date="2018-08" db="EMBL/GenBank/DDBJ databases">
        <title>Genomic Encyclopedia of Archaeal and Bacterial Type Strains, Phase II (KMG-II): from individual species to whole genera.</title>
        <authorList>
            <person name="Goeker M."/>
        </authorList>
    </citation>
    <scope>NUCLEOTIDE SEQUENCE [LARGE SCALE GENOMIC DNA]</scope>
    <source>
        <strain evidence="3 4">DSM 2261</strain>
    </source>
</reference>
<organism evidence="3 4">
    <name type="scientific">Archangium gephyra</name>
    <dbReference type="NCBI Taxonomy" id="48"/>
    <lineage>
        <taxon>Bacteria</taxon>
        <taxon>Pseudomonadati</taxon>
        <taxon>Myxococcota</taxon>
        <taxon>Myxococcia</taxon>
        <taxon>Myxococcales</taxon>
        <taxon>Cystobacterineae</taxon>
        <taxon>Archangiaceae</taxon>
        <taxon>Archangium</taxon>
    </lineage>
</organism>
<feature type="chain" id="PRO_5047035266" evidence="1">
    <location>
        <begin position="20"/>
        <end position="329"/>
    </location>
</feature>
<evidence type="ECO:0000259" key="2">
    <source>
        <dbReference type="Pfam" id="PF13529"/>
    </source>
</evidence>
<evidence type="ECO:0000256" key="1">
    <source>
        <dbReference type="SAM" id="SignalP"/>
    </source>
</evidence>
<dbReference type="Gene3D" id="3.90.70.10">
    <property type="entry name" value="Cysteine proteinases"/>
    <property type="match status" value="1"/>
</dbReference>
<comment type="caution">
    <text evidence="3">The sequence shown here is derived from an EMBL/GenBank/DDBJ whole genome shotgun (WGS) entry which is preliminary data.</text>
</comment>
<protein>
    <submittedName>
        <fullName evidence="3">Peptidase C39-like protein</fullName>
    </submittedName>
</protein>
<dbReference type="RefSeq" id="WP_169800754.1">
    <property type="nucleotide sequence ID" value="NZ_CP011509.1"/>
</dbReference>
<dbReference type="InterPro" id="IPR039564">
    <property type="entry name" value="Peptidase_C39-like"/>
</dbReference>
<dbReference type="PROSITE" id="PS51257">
    <property type="entry name" value="PROKAR_LIPOPROTEIN"/>
    <property type="match status" value="1"/>
</dbReference>
<proteinExistence type="predicted"/>
<feature type="signal peptide" evidence="1">
    <location>
        <begin position="1"/>
        <end position="19"/>
    </location>
</feature>
<gene>
    <name evidence="3" type="ORF">ATI61_101439</name>
</gene>
<keyword evidence="1" id="KW-0732">Signal</keyword>
<dbReference type="Proteomes" id="UP000256345">
    <property type="component" value="Unassembled WGS sequence"/>
</dbReference>
<feature type="domain" description="Peptidase C39-like" evidence="2">
    <location>
        <begin position="163"/>
        <end position="277"/>
    </location>
</feature>
<evidence type="ECO:0000313" key="4">
    <source>
        <dbReference type="Proteomes" id="UP000256345"/>
    </source>
</evidence>
<dbReference type="Pfam" id="PF13529">
    <property type="entry name" value="Peptidase_C39_2"/>
    <property type="match status" value="1"/>
</dbReference>
<sequence>MRAMIAALAGALAVLSACGPESLEQVADEVGVEAQALPTSTNVFCPAGFTFDATYRLCVSSTEAVGPFTQSMVSTCQANGGGTGCTASRWAVSFARSIRGTGSCMPGSTLDTSIDACVEGTNAFGPFSVSQVNACKSVGGGTACESMRIAKGLLPVVATANPLTVPYFYQYNNTYEPSATCGITSGSMLLNYYNKGVTPDGLYTRFGKAQGQSPSGLASIYSQYGLASQYTYSGTEAMIKRQIDAGRPVVIHGYFTSAGHILVVIGYNSTGWVVNDPSGLWAGCYACGYPNRTSTNGRGVTYSYSSVRSAAGPDGNYWLSTAGTSSFSL</sequence>
<accession>A0ABX9KBA6</accession>
<keyword evidence="4" id="KW-1185">Reference proteome</keyword>
<dbReference type="EMBL" id="QUMU01000001">
    <property type="protein sequence ID" value="REG37455.1"/>
    <property type="molecule type" value="Genomic_DNA"/>
</dbReference>